<gene>
    <name evidence="8" type="ORF">FKG94_05305</name>
</gene>
<evidence type="ECO:0000313" key="8">
    <source>
        <dbReference type="EMBL" id="TQV84085.1"/>
    </source>
</evidence>
<comment type="subcellular location">
    <subcellularLocation>
        <location evidence="1 7">Cell membrane</location>
        <topology evidence="1 7">Multi-pass membrane protein</topology>
    </subcellularLocation>
</comment>
<feature type="transmembrane region" description="Helical" evidence="7">
    <location>
        <begin position="80"/>
        <end position="104"/>
    </location>
</feature>
<organism evidence="8 9">
    <name type="scientific">Exilibacterium tricleocarpae</name>
    <dbReference type="NCBI Taxonomy" id="2591008"/>
    <lineage>
        <taxon>Bacteria</taxon>
        <taxon>Pseudomonadati</taxon>
        <taxon>Pseudomonadota</taxon>
        <taxon>Gammaproteobacteria</taxon>
        <taxon>Cellvibrionales</taxon>
        <taxon>Cellvibrionaceae</taxon>
        <taxon>Exilibacterium</taxon>
    </lineage>
</organism>
<dbReference type="AlphaFoldDB" id="A0A545U3N0"/>
<keyword evidence="3 7" id="KW-1003">Cell membrane</keyword>
<feature type="transmembrane region" description="Helical" evidence="7">
    <location>
        <begin position="134"/>
        <end position="158"/>
    </location>
</feature>
<comment type="caution">
    <text evidence="8">The sequence shown here is derived from an EMBL/GenBank/DDBJ whole genome shotgun (WGS) entry which is preliminary data.</text>
</comment>
<evidence type="ECO:0000256" key="6">
    <source>
        <dbReference type="ARBA" id="ARBA00023136"/>
    </source>
</evidence>
<evidence type="ECO:0000256" key="1">
    <source>
        <dbReference type="ARBA" id="ARBA00004651"/>
    </source>
</evidence>
<dbReference type="PANTHER" id="PTHR30065">
    <property type="entry name" value="FLAGELLAR BIOSYNTHETIC PROTEIN FLIR"/>
    <property type="match status" value="1"/>
</dbReference>
<dbReference type="EMBL" id="VHSG01000006">
    <property type="protein sequence ID" value="TQV84085.1"/>
    <property type="molecule type" value="Genomic_DNA"/>
</dbReference>
<dbReference type="InterPro" id="IPR006304">
    <property type="entry name" value="T3SS_SpaR/YscT"/>
</dbReference>
<evidence type="ECO:0000256" key="5">
    <source>
        <dbReference type="ARBA" id="ARBA00022989"/>
    </source>
</evidence>
<evidence type="ECO:0000256" key="2">
    <source>
        <dbReference type="ARBA" id="ARBA00009772"/>
    </source>
</evidence>
<evidence type="ECO:0000256" key="4">
    <source>
        <dbReference type="ARBA" id="ARBA00022692"/>
    </source>
</evidence>
<dbReference type="Pfam" id="PF01311">
    <property type="entry name" value="Bac_export_1"/>
    <property type="match status" value="1"/>
</dbReference>
<dbReference type="PRINTS" id="PR00953">
    <property type="entry name" value="TYPE3IMRPROT"/>
</dbReference>
<keyword evidence="6 7" id="KW-0472">Membrane</keyword>
<keyword evidence="5 7" id="KW-1133">Transmembrane helix</keyword>
<comment type="similarity">
    <text evidence="2 7">Belongs to the FliR/MopE/SpaR family.</text>
</comment>
<dbReference type="InterPro" id="IPR002010">
    <property type="entry name" value="T3SS_IM_R"/>
</dbReference>
<feature type="transmembrane region" description="Helical" evidence="7">
    <location>
        <begin position="12"/>
        <end position="33"/>
    </location>
</feature>
<dbReference type="PANTHER" id="PTHR30065:SF1">
    <property type="entry name" value="SURFACE PRESENTATION OF ANTIGENS PROTEIN SPAR"/>
    <property type="match status" value="1"/>
</dbReference>
<feature type="transmembrane region" description="Helical" evidence="7">
    <location>
        <begin position="223"/>
        <end position="243"/>
    </location>
</feature>
<name>A0A545U3N0_9GAMM</name>
<sequence length="267" mass="29399">MDQVLFQNISQAILSLALAMPRIHLALLFVPAMGLKEVRGLLKTAIVISVAMPIAAKNYYTVDPSNFGPLKIAFIMLKEAGIGMVIGFLLSLPFHLFLSIGAIIDNQRGATSGQMFDPSLGSTTLLGSFMQKTFVVLIIEAGLFATIFMLVIETYIFWPISDIFPKPLFSGEQLVIEQFSDMTQKIMLYVLPVLVVTLLVDLAFAIIGLFSPQLQVFFLSMPAKSLVSLLALAMYAGSLWYYGMLEVEAFNNLKASLNLLFFTPFSS</sequence>
<evidence type="ECO:0000256" key="7">
    <source>
        <dbReference type="RuleBase" id="RU362072"/>
    </source>
</evidence>
<protein>
    <submittedName>
        <fullName evidence="8">EscT/YscT/HrcT family type III secretion system export apparatus protein</fullName>
    </submittedName>
</protein>
<keyword evidence="4 7" id="KW-0812">Transmembrane</keyword>
<dbReference type="GO" id="GO:0006605">
    <property type="term" value="P:protein targeting"/>
    <property type="evidence" value="ECO:0007669"/>
    <property type="project" value="UniProtKB-UniRule"/>
</dbReference>
<keyword evidence="9" id="KW-1185">Reference proteome</keyword>
<dbReference type="NCBIfam" id="TIGR01401">
    <property type="entry name" value="fliR_like_III"/>
    <property type="match status" value="1"/>
</dbReference>
<feature type="transmembrane region" description="Helical" evidence="7">
    <location>
        <begin position="186"/>
        <end position="211"/>
    </location>
</feature>
<dbReference type="GO" id="GO:0005886">
    <property type="term" value="C:plasma membrane"/>
    <property type="evidence" value="ECO:0007669"/>
    <property type="project" value="UniProtKB-SubCell"/>
</dbReference>
<dbReference type="RefSeq" id="WP_142903165.1">
    <property type="nucleotide sequence ID" value="NZ_ML660089.1"/>
</dbReference>
<evidence type="ECO:0000256" key="3">
    <source>
        <dbReference type="ARBA" id="ARBA00022475"/>
    </source>
</evidence>
<dbReference type="OrthoDB" id="9807748at2"/>
<reference evidence="8 9" key="1">
    <citation type="submission" date="2019-06" db="EMBL/GenBank/DDBJ databases">
        <title>Whole genome sequence for Cellvibrionaceae sp. R142.</title>
        <authorList>
            <person name="Wang G."/>
        </authorList>
    </citation>
    <scope>NUCLEOTIDE SEQUENCE [LARGE SCALE GENOMIC DNA]</scope>
    <source>
        <strain evidence="8 9">R142</strain>
    </source>
</reference>
<dbReference type="Proteomes" id="UP000319732">
    <property type="component" value="Unassembled WGS sequence"/>
</dbReference>
<proteinExistence type="inferred from homology"/>
<evidence type="ECO:0000313" key="9">
    <source>
        <dbReference type="Proteomes" id="UP000319732"/>
    </source>
</evidence>
<accession>A0A545U3N0</accession>